<feature type="compositionally biased region" description="Basic residues" evidence="1">
    <location>
        <begin position="1"/>
        <end position="26"/>
    </location>
</feature>
<keyword evidence="3" id="KW-1185">Reference proteome</keyword>
<sequence>MLRAAPYKRKGLGRGSRRSGRLRAQGRRVTVSAAPPGSGTPHSSLDVDHRLCDAILGDGDRVLPPPPLPAAPAV</sequence>
<dbReference type="Proteomes" id="UP001221898">
    <property type="component" value="Unassembled WGS sequence"/>
</dbReference>
<dbReference type="EMBL" id="JAINUG010000136">
    <property type="protein sequence ID" value="KAJ8393493.1"/>
    <property type="molecule type" value="Genomic_DNA"/>
</dbReference>
<evidence type="ECO:0000313" key="3">
    <source>
        <dbReference type="Proteomes" id="UP001221898"/>
    </source>
</evidence>
<name>A0AAD7WE65_9TELE</name>
<protein>
    <submittedName>
        <fullName evidence="2">Uncharacterized protein</fullName>
    </submittedName>
</protein>
<proteinExistence type="predicted"/>
<feature type="region of interest" description="Disordered" evidence="1">
    <location>
        <begin position="1"/>
        <end position="46"/>
    </location>
</feature>
<accession>A0AAD7WE65</accession>
<dbReference type="AlphaFoldDB" id="A0AAD7WE65"/>
<comment type="caution">
    <text evidence="2">The sequence shown here is derived from an EMBL/GenBank/DDBJ whole genome shotgun (WGS) entry which is preliminary data.</text>
</comment>
<gene>
    <name evidence="2" type="ORF">AAFF_G00059660</name>
</gene>
<reference evidence="2" key="1">
    <citation type="journal article" date="2023" name="Science">
        <title>Genome structures resolve the early diversification of teleost fishes.</title>
        <authorList>
            <person name="Parey E."/>
            <person name="Louis A."/>
            <person name="Montfort J."/>
            <person name="Bouchez O."/>
            <person name="Roques C."/>
            <person name="Iampietro C."/>
            <person name="Lluch J."/>
            <person name="Castinel A."/>
            <person name="Donnadieu C."/>
            <person name="Desvignes T."/>
            <person name="Floi Bucao C."/>
            <person name="Jouanno E."/>
            <person name="Wen M."/>
            <person name="Mejri S."/>
            <person name="Dirks R."/>
            <person name="Jansen H."/>
            <person name="Henkel C."/>
            <person name="Chen W.J."/>
            <person name="Zahm M."/>
            <person name="Cabau C."/>
            <person name="Klopp C."/>
            <person name="Thompson A.W."/>
            <person name="Robinson-Rechavi M."/>
            <person name="Braasch I."/>
            <person name="Lecointre G."/>
            <person name="Bobe J."/>
            <person name="Postlethwait J.H."/>
            <person name="Berthelot C."/>
            <person name="Roest Crollius H."/>
            <person name="Guiguen Y."/>
        </authorList>
    </citation>
    <scope>NUCLEOTIDE SEQUENCE</scope>
    <source>
        <strain evidence="2">NC1722</strain>
    </source>
</reference>
<evidence type="ECO:0000313" key="2">
    <source>
        <dbReference type="EMBL" id="KAJ8393493.1"/>
    </source>
</evidence>
<evidence type="ECO:0000256" key="1">
    <source>
        <dbReference type="SAM" id="MobiDB-lite"/>
    </source>
</evidence>
<organism evidence="2 3">
    <name type="scientific">Aldrovandia affinis</name>
    <dbReference type="NCBI Taxonomy" id="143900"/>
    <lineage>
        <taxon>Eukaryota</taxon>
        <taxon>Metazoa</taxon>
        <taxon>Chordata</taxon>
        <taxon>Craniata</taxon>
        <taxon>Vertebrata</taxon>
        <taxon>Euteleostomi</taxon>
        <taxon>Actinopterygii</taxon>
        <taxon>Neopterygii</taxon>
        <taxon>Teleostei</taxon>
        <taxon>Notacanthiformes</taxon>
        <taxon>Halosauridae</taxon>
        <taxon>Aldrovandia</taxon>
    </lineage>
</organism>